<dbReference type="Pfam" id="PF18305">
    <property type="entry name" value="DNA_pol_A_exoN"/>
    <property type="match status" value="1"/>
</dbReference>
<gene>
    <name evidence="2" type="ORF">QP460_005115</name>
</gene>
<feature type="domain" description="HRDC" evidence="1">
    <location>
        <begin position="232"/>
        <end position="311"/>
    </location>
</feature>
<dbReference type="GO" id="GO:0003676">
    <property type="term" value="F:nucleic acid binding"/>
    <property type="evidence" value="ECO:0007669"/>
    <property type="project" value="InterPro"/>
</dbReference>
<dbReference type="SUPFAM" id="SSF47819">
    <property type="entry name" value="HRDC-like"/>
    <property type="match status" value="1"/>
</dbReference>
<evidence type="ECO:0000259" key="1">
    <source>
        <dbReference type="PROSITE" id="PS50967"/>
    </source>
</evidence>
<protein>
    <submittedName>
        <fullName evidence="2">HRDC domain-containing protein</fullName>
    </submittedName>
</protein>
<dbReference type="GO" id="GO:0000166">
    <property type="term" value="F:nucleotide binding"/>
    <property type="evidence" value="ECO:0007669"/>
    <property type="project" value="InterPro"/>
</dbReference>
<dbReference type="InterPro" id="IPR036397">
    <property type="entry name" value="RNaseH_sf"/>
</dbReference>
<comment type="caution">
    <text evidence="2">The sequence shown here is derived from an EMBL/GenBank/DDBJ whole genome shotgun (WGS) entry which is preliminary data.</text>
</comment>
<dbReference type="Gene3D" id="1.10.150.80">
    <property type="entry name" value="HRDC domain"/>
    <property type="match status" value="2"/>
</dbReference>
<dbReference type="EMBL" id="JASOOY020000018">
    <property type="protein sequence ID" value="MEO3716966.1"/>
    <property type="molecule type" value="Genomic_DNA"/>
</dbReference>
<dbReference type="PANTHER" id="PTHR47649:SF1">
    <property type="entry name" value="RIBONUCLEASE D"/>
    <property type="match status" value="1"/>
</dbReference>
<dbReference type="InterPro" id="IPR041605">
    <property type="entry name" value="Exo_C"/>
</dbReference>
<dbReference type="InterPro" id="IPR012337">
    <property type="entry name" value="RNaseH-like_sf"/>
</dbReference>
<dbReference type="InterPro" id="IPR051086">
    <property type="entry name" value="RNase_D-like"/>
</dbReference>
<dbReference type="InterPro" id="IPR044876">
    <property type="entry name" value="HRDC_dom_sf"/>
</dbReference>
<dbReference type="Gene3D" id="3.30.420.10">
    <property type="entry name" value="Ribonuclease H-like superfamily/Ribonuclease H"/>
    <property type="match status" value="1"/>
</dbReference>
<evidence type="ECO:0000313" key="2">
    <source>
        <dbReference type="EMBL" id="MEO3716966.1"/>
    </source>
</evidence>
<organism evidence="2 3">
    <name type="scientific">Corynebacterium amycolatum</name>
    <dbReference type="NCBI Taxonomy" id="43765"/>
    <lineage>
        <taxon>Bacteria</taxon>
        <taxon>Bacillati</taxon>
        <taxon>Actinomycetota</taxon>
        <taxon>Actinomycetes</taxon>
        <taxon>Mycobacteriales</taxon>
        <taxon>Corynebacteriaceae</taxon>
        <taxon>Corynebacterium</taxon>
    </lineage>
</organism>
<sequence length="433" mass="48791">MSSDVETSPDVEVRLAPAEGTPRVLSDIDDIINAGEQLAKGHGWLAVDTERASAYRYDDRAFLLQFRRRGAGTFLIDPEDRRKAMAVFGSSVNDLTWIIHAAHSDLPCLAALGLYPAKVIDTELAGRLLGLERVNLAALTERLLGVGLAKGHGREDWSTRPLPADWLDYAALDVELLIELAEVLCQALAELDRLEWLEQECERELATNRKYLDGLHVGHSWQGLKGIGKLRTPEQLHVARALWTERDEIAQQRDVSPTHIMGHSVLRTIAEQLPGTQRELTAIRGFPRRRRGAADAWLRIVNEARQDPRSSWPKPQKPPRNEMPHFRRWAEHAPQAAEIFETTRDCIDNVCAQIHLRKDTLITSAQTRELVWWIHSRAVDSFVFRHHDNYAGGLPAVTEISAHLSEQGFRPWQAHLLADVIGANVLAPMRHPL</sequence>
<proteinExistence type="predicted"/>
<dbReference type="InterPro" id="IPR002562">
    <property type="entry name" value="3'-5'_exonuclease_dom"/>
</dbReference>
<accession>A0AAW9SYE9</accession>
<reference evidence="2" key="2">
    <citation type="submission" date="2024-05" db="EMBL/GenBank/DDBJ databases">
        <authorList>
            <person name="Wolfe A."/>
        </authorList>
    </citation>
    <scope>NUCLEOTIDE SEQUENCE</scope>
    <source>
        <strain evidence="2">UMB1064</strain>
    </source>
</reference>
<dbReference type="PROSITE" id="PS50967">
    <property type="entry name" value="HRDC"/>
    <property type="match status" value="1"/>
</dbReference>
<dbReference type="AlphaFoldDB" id="A0AAW9SYE9"/>
<dbReference type="SUPFAM" id="SSF53098">
    <property type="entry name" value="Ribonuclease H-like"/>
    <property type="match status" value="1"/>
</dbReference>
<dbReference type="SMART" id="SM00474">
    <property type="entry name" value="35EXOc"/>
    <property type="match status" value="1"/>
</dbReference>
<dbReference type="SMART" id="SM00341">
    <property type="entry name" value="HRDC"/>
    <property type="match status" value="1"/>
</dbReference>
<dbReference type="CDD" id="cd06142">
    <property type="entry name" value="RNaseD_exo"/>
    <property type="match status" value="1"/>
</dbReference>
<dbReference type="InterPro" id="IPR002121">
    <property type="entry name" value="HRDC_dom"/>
</dbReference>
<evidence type="ECO:0000313" key="3">
    <source>
        <dbReference type="Proteomes" id="UP001223646"/>
    </source>
</evidence>
<dbReference type="Pfam" id="PF00570">
    <property type="entry name" value="HRDC"/>
    <property type="match status" value="1"/>
</dbReference>
<reference evidence="2" key="1">
    <citation type="submission" date="2023-05" db="EMBL/GenBank/DDBJ databases">
        <authorList>
            <person name="Du J."/>
        </authorList>
    </citation>
    <scope>NUCLEOTIDE SEQUENCE</scope>
    <source>
        <strain evidence="2">UMB1064</strain>
    </source>
</reference>
<dbReference type="RefSeq" id="WP_284827300.1">
    <property type="nucleotide sequence ID" value="NZ_JASOOY020000018.1"/>
</dbReference>
<feature type="non-terminal residue" evidence="2">
    <location>
        <position position="1"/>
    </location>
</feature>
<dbReference type="InterPro" id="IPR010997">
    <property type="entry name" value="HRDC-like_sf"/>
</dbReference>
<dbReference type="GO" id="GO:0008408">
    <property type="term" value="F:3'-5' exonuclease activity"/>
    <property type="evidence" value="ECO:0007669"/>
    <property type="project" value="InterPro"/>
</dbReference>
<dbReference type="PANTHER" id="PTHR47649">
    <property type="entry name" value="RIBONUCLEASE D"/>
    <property type="match status" value="1"/>
</dbReference>
<dbReference type="Pfam" id="PF01612">
    <property type="entry name" value="DNA_pol_A_exo1"/>
    <property type="match status" value="1"/>
</dbReference>
<name>A0AAW9SYE9_CORAY</name>
<dbReference type="GO" id="GO:0006139">
    <property type="term" value="P:nucleobase-containing compound metabolic process"/>
    <property type="evidence" value="ECO:0007669"/>
    <property type="project" value="InterPro"/>
</dbReference>
<dbReference type="Proteomes" id="UP001223646">
    <property type="component" value="Unassembled WGS sequence"/>
</dbReference>